<comment type="pathway">
    <text evidence="1">Amino-acid biosynthesis; L-methionine biosynthesis via salvage pathway; S-methyl-5-thio-alpha-D-ribose 1-phosphate from S-methyl-5'-thioadenosine (hydrolase route): step 1/2.</text>
</comment>
<name>A0AA43B418_9BURK</name>
<dbReference type="NCBIfam" id="NF004079">
    <property type="entry name" value="PRK05584.1"/>
    <property type="match status" value="1"/>
</dbReference>
<dbReference type="GO" id="GO:0019509">
    <property type="term" value="P:L-methionine salvage from methylthioadenosine"/>
    <property type="evidence" value="ECO:0007669"/>
    <property type="project" value="InterPro"/>
</dbReference>
<organism evidence="7 8">
    <name type="scientific">Achromobacter marplatensis</name>
    <dbReference type="NCBI Taxonomy" id="470868"/>
    <lineage>
        <taxon>Bacteria</taxon>
        <taxon>Pseudomonadati</taxon>
        <taxon>Pseudomonadota</taxon>
        <taxon>Betaproteobacteria</taxon>
        <taxon>Burkholderiales</taxon>
        <taxon>Alcaligenaceae</taxon>
        <taxon>Achromobacter</taxon>
    </lineage>
</organism>
<gene>
    <name evidence="7" type="ORF">N5K24_29380</name>
</gene>
<dbReference type="InterPro" id="IPR010049">
    <property type="entry name" value="MTA_SAH_Nsdase"/>
</dbReference>
<dbReference type="Pfam" id="PF01048">
    <property type="entry name" value="PNP_UDP_1"/>
    <property type="match status" value="1"/>
</dbReference>
<protein>
    <recommendedName>
        <fullName evidence="2">adenosylhomocysteine nucleosidase</fullName>
        <ecNumber evidence="2">3.2.2.9</ecNumber>
    </recommendedName>
</protein>
<dbReference type="Gene3D" id="3.40.50.1580">
    <property type="entry name" value="Nucleoside phosphorylase domain"/>
    <property type="match status" value="1"/>
</dbReference>
<dbReference type="EC" id="3.2.2.9" evidence="2"/>
<evidence type="ECO:0000256" key="4">
    <source>
        <dbReference type="ARBA" id="ARBA00022801"/>
    </source>
</evidence>
<comment type="caution">
    <text evidence="7">The sequence shown here is derived from an EMBL/GenBank/DDBJ whole genome shotgun (WGS) entry which is preliminary data.</text>
</comment>
<keyword evidence="3" id="KW-0028">Amino-acid biosynthesis</keyword>
<evidence type="ECO:0000259" key="6">
    <source>
        <dbReference type="Pfam" id="PF01048"/>
    </source>
</evidence>
<dbReference type="CDD" id="cd09008">
    <property type="entry name" value="MTAN"/>
    <property type="match status" value="1"/>
</dbReference>
<evidence type="ECO:0000256" key="3">
    <source>
        <dbReference type="ARBA" id="ARBA00022605"/>
    </source>
</evidence>
<dbReference type="AlphaFoldDB" id="A0AA43B418"/>
<dbReference type="Proteomes" id="UP001161276">
    <property type="component" value="Unassembled WGS sequence"/>
</dbReference>
<dbReference type="SUPFAM" id="SSF53167">
    <property type="entry name" value="Purine and uridine phosphorylases"/>
    <property type="match status" value="1"/>
</dbReference>
<dbReference type="PANTHER" id="PTHR46832:SF1">
    <property type="entry name" value="5'-METHYLTHIOADENOSINE_S-ADENOSYLHOMOCYSTEINE NUCLEOSIDASE"/>
    <property type="match status" value="1"/>
</dbReference>
<evidence type="ECO:0000256" key="5">
    <source>
        <dbReference type="ARBA" id="ARBA00023167"/>
    </source>
</evidence>
<evidence type="ECO:0000256" key="2">
    <source>
        <dbReference type="ARBA" id="ARBA00011974"/>
    </source>
</evidence>
<dbReference type="NCBIfam" id="TIGR01704">
    <property type="entry name" value="MTA_SAH-Nsdase"/>
    <property type="match status" value="1"/>
</dbReference>
<dbReference type="EMBL" id="JAOCKG010000023">
    <property type="protein sequence ID" value="MDH2054545.1"/>
    <property type="molecule type" value="Genomic_DNA"/>
</dbReference>
<keyword evidence="5" id="KW-0486">Methionine biosynthesis</keyword>
<dbReference type="GO" id="GO:0008930">
    <property type="term" value="F:methylthioadenosine nucleosidase activity"/>
    <property type="evidence" value="ECO:0007669"/>
    <property type="project" value="InterPro"/>
</dbReference>
<feature type="domain" description="Nucleoside phosphorylase" evidence="6">
    <location>
        <begin position="3"/>
        <end position="234"/>
    </location>
</feature>
<keyword evidence="7" id="KW-0326">Glycosidase</keyword>
<dbReference type="InterPro" id="IPR035994">
    <property type="entry name" value="Nucleoside_phosphorylase_sf"/>
</dbReference>
<dbReference type="GO" id="GO:0009164">
    <property type="term" value="P:nucleoside catabolic process"/>
    <property type="evidence" value="ECO:0007669"/>
    <property type="project" value="InterPro"/>
</dbReference>
<sequence length="253" mass="26872">MERLAILGALHEEIADLLAAMDPGATIHRIAMRDFHVGTLWGTPCVIALSRIGKVAAAATASIVIREFQVSKVIFTGLAGGLHPNVDVGDVVVANTLMQHDMDARPLFGQHEIPLLGRVQFESDAALSKLLHDSAQDFVRRYGAAGDPAGATLAQPKVHAGLIATGDIFVSHNDEAQALRKRLPDALCVEMEGAAMAQVCYEFGIPFAVMRVISDRADHAAKTDFTAFLEKVARVYTAGILAPLLKSGALSAA</sequence>
<reference evidence="7" key="1">
    <citation type="submission" date="2022-09" db="EMBL/GenBank/DDBJ databases">
        <title>Intensive care unit water sources are persistently colonized with multi-drug resistant bacteria and are the site of extensive horizontal gene transfer of antibiotic resistance genes.</title>
        <authorList>
            <person name="Diorio-Toth L."/>
        </authorList>
    </citation>
    <scope>NUCLEOTIDE SEQUENCE</scope>
    <source>
        <strain evidence="7">GD03676</strain>
    </source>
</reference>
<proteinExistence type="predicted"/>
<dbReference type="GO" id="GO:0005829">
    <property type="term" value="C:cytosol"/>
    <property type="evidence" value="ECO:0007669"/>
    <property type="project" value="TreeGrafter"/>
</dbReference>
<evidence type="ECO:0000313" key="8">
    <source>
        <dbReference type="Proteomes" id="UP001161276"/>
    </source>
</evidence>
<keyword evidence="4 7" id="KW-0378">Hydrolase</keyword>
<evidence type="ECO:0000313" key="7">
    <source>
        <dbReference type="EMBL" id="MDH2054545.1"/>
    </source>
</evidence>
<dbReference type="PANTHER" id="PTHR46832">
    <property type="entry name" value="5'-METHYLTHIOADENOSINE/S-ADENOSYLHOMOCYSTEINE NUCLEOSIDASE"/>
    <property type="match status" value="1"/>
</dbReference>
<accession>A0AA43B418</accession>
<dbReference type="RefSeq" id="WP_280029862.1">
    <property type="nucleotide sequence ID" value="NZ_JAOCKG010000023.1"/>
</dbReference>
<evidence type="ECO:0000256" key="1">
    <source>
        <dbReference type="ARBA" id="ARBA00004945"/>
    </source>
</evidence>
<dbReference type="InterPro" id="IPR000845">
    <property type="entry name" value="Nucleoside_phosphorylase_d"/>
</dbReference>
<dbReference type="GO" id="GO:0019284">
    <property type="term" value="P:L-methionine salvage from S-adenosylmethionine"/>
    <property type="evidence" value="ECO:0007669"/>
    <property type="project" value="TreeGrafter"/>
</dbReference>
<dbReference type="GO" id="GO:0008782">
    <property type="term" value="F:adenosylhomocysteine nucleosidase activity"/>
    <property type="evidence" value="ECO:0007669"/>
    <property type="project" value="UniProtKB-EC"/>
</dbReference>